<evidence type="ECO:0000313" key="8">
    <source>
        <dbReference type="EMBL" id="MBD3870494.1"/>
    </source>
</evidence>
<feature type="binding site" evidence="4 6">
    <location>
        <position position="324"/>
    </location>
    <ligand>
        <name>substrate</name>
    </ligand>
</feature>
<gene>
    <name evidence="8" type="primary">alr</name>
    <name evidence="8" type="ORF">IFJ97_03955</name>
</gene>
<comment type="caution">
    <text evidence="8">The sequence shown here is derived from an EMBL/GenBank/DDBJ whole genome shotgun (WGS) entry which is preliminary data.</text>
</comment>
<comment type="pathway">
    <text evidence="4">Amino-acid biosynthesis; D-alanine biosynthesis; D-alanine from L-alanine: step 1/1.</text>
</comment>
<dbReference type="GO" id="GO:0005829">
    <property type="term" value="C:cytosol"/>
    <property type="evidence" value="ECO:0007669"/>
    <property type="project" value="TreeGrafter"/>
</dbReference>
<proteinExistence type="inferred from homology"/>
<evidence type="ECO:0000256" key="5">
    <source>
        <dbReference type="PIRSR" id="PIRSR600821-50"/>
    </source>
</evidence>
<feature type="binding site" evidence="4 6">
    <location>
        <position position="137"/>
    </location>
    <ligand>
        <name>substrate</name>
    </ligand>
</feature>
<dbReference type="GO" id="GO:0030632">
    <property type="term" value="P:D-alanine biosynthetic process"/>
    <property type="evidence" value="ECO:0007669"/>
    <property type="project" value="UniProtKB-UniRule"/>
</dbReference>
<dbReference type="PANTHER" id="PTHR30511">
    <property type="entry name" value="ALANINE RACEMASE"/>
    <property type="match status" value="1"/>
</dbReference>
<dbReference type="AlphaFoldDB" id="A0A8J6Y8M5"/>
<keyword evidence="3 4" id="KW-0413">Isomerase</keyword>
<feature type="active site" description="Proton acceptor; specific for D-alanine" evidence="4">
    <location>
        <position position="41"/>
    </location>
</feature>
<dbReference type="GO" id="GO:0030170">
    <property type="term" value="F:pyridoxal phosphate binding"/>
    <property type="evidence" value="ECO:0007669"/>
    <property type="project" value="UniProtKB-UniRule"/>
</dbReference>
<dbReference type="Proteomes" id="UP000598633">
    <property type="component" value="Unassembled WGS sequence"/>
</dbReference>
<dbReference type="GO" id="GO:0008784">
    <property type="term" value="F:alanine racemase activity"/>
    <property type="evidence" value="ECO:0007669"/>
    <property type="project" value="UniProtKB-UniRule"/>
</dbReference>
<dbReference type="InterPro" id="IPR009006">
    <property type="entry name" value="Ala_racemase/Decarboxylase_C"/>
</dbReference>
<dbReference type="Pfam" id="PF01168">
    <property type="entry name" value="Ala_racemase_N"/>
    <property type="match status" value="1"/>
</dbReference>
<evidence type="ECO:0000313" key="9">
    <source>
        <dbReference type="Proteomes" id="UP000598633"/>
    </source>
</evidence>
<feature type="modified residue" description="N6-(pyridoxal phosphate)lysine" evidence="4 5">
    <location>
        <position position="41"/>
    </location>
</feature>
<keyword evidence="2 4" id="KW-0663">Pyridoxal phosphate</keyword>
<accession>A0A8J6Y8M5</accession>
<organism evidence="8 9">
    <name type="scientific">Candidatus Sulfomarinibacter kjeldsenii</name>
    <dbReference type="NCBI Taxonomy" id="2885994"/>
    <lineage>
        <taxon>Bacteria</taxon>
        <taxon>Pseudomonadati</taxon>
        <taxon>Acidobacteriota</taxon>
        <taxon>Thermoanaerobaculia</taxon>
        <taxon>Thermoanaerobaculales</taxon>
        <taxon>Candidatus Sulfomarinibacteraceae</taxon>
        <taxon>Candidatus Sulfomarinibacter</taxon>
    </lineage>
</organism>
<dbReference type="EMBL" id="JACXWA010000064">
    <property type="protein sequence ID" value="MBD3870494.1"/>
    <property type="molecule type" value="Genomic_DNA"/>
</dbReference>
<comment type="cofactor">
    <cofactor evidence="1 4 5">
        <name>pyridoxal 5'-phosphate</name>
        <dbReference type="ChEBI" id="CHEBI:597326"/>
    </cofactor>
</comment>
<dbReference type="NCBIfam" id="TIGR00492">
    <property type="entry name" value="alr"/>
    <property type="match status" value="1"/>
</dbReference>
<dbReference type="InterPro" id="IPR000821">
    <property type="entry name" value="Ala_racemase"/>
</dbReference>
<dbReference type="UniPathway" id="UPA00042">
    <property type="reaction ID" value="UER00497"/>
</dbReference>
<dbReference type="CDD" id="cd00430">
    <property type="entry name" value="PLPDE_III_AR"/>
    <property type="match status" value="1"/>
</dbReference>
<dbReference type="SUPFAM" id="SSF50621">
    <property type="entry name" value="Alanine racemase C-terminal domain-like"/>
    <property type="match status" value="1"/>
</dbReference>
<dbReference type="InterPro" id="IPR011079">
    <property type="entry name" value="Ala_racemase_C"/>
</dbReference>
<evidence type="ECO:0000256" key="2">
    <source>
        <dbReference type="ARBA" id="ARBA00022898"/>
    </source>
</evidence>
<dbReference type="PANTHER" id="PTHR30511:SF0">
    <property type="entry name" value="ALANINE RACEMASE, CATABOLIC-RELATED"/>
    <property type="match status" value="1"/>
</dbReference>
<feature type="domain" description="Alanine racemase C-terminal" evidence="7">
    <location>
        <begin position="255"/>
        <end position="383"/>
    </location>
</feature>
<evidence type="ECO:0000256" key="4">
    <source>
        <dbReference type="HAMAP-Rule" id="MF_01201"/>
    </source>
</evidence>
<evidence type="ECO:0000256" key="6">
    <source>
        <dbReference type="PIRSR" id="PIRSR600821-52"/>
    </source>
</evidence>
<reference evidence="8 9" key="1">
    <citation type="submission" date="2020-08" db="EMBL/GenBank/DDBJ databases">
        <title>Acidobacteriota in marine sediments use diverse sulfur dissimilation pathways.</title>
        <authorList>
            <person name="Wasmund K."/>
        </authorList>
    </citation>
    <scope>NUCLEOTIDE SEQUENCE [LARGE SCALE GENOMIC DNA]</scope>
    <source>
        <strain evidence="8">MAG AM3-A</strain>
    </source>
</reference>
<evidence type="ECO:0000256" key="3">
    <source>
        <dbReference type="ARBA" id="ARBA00023235"/>
    </source>
</evidence>
<dbReference type="InterPro" id="IPR001608">
    <property type="entry name" value="Ala_racemase_N"/>
</dbReference>
<comment type="function">
    <text evidence="4">Catalyzes the interconversion of L-alanine and D-alanine. May also act on other amino acids.</text>
</comment>
<evidence type="ECO:0000259" key="7">
    <source>
        <dbReference type="SMART" id="SM01005"/>
    </source>
</evidence>
<feature type="active site" description="Proton acceptor; specific for L-alanine" evidence="4">
    <location>
        <position position="276"/>
    </location>
</feature>
<protein>
    <recommendedName>
        <fullName evidence="4">Alanine racemase</fullName>
        <ecNumber evidence="4">5.1.1.1</ecNumber>
    </recommendedName>
</protein>
<dbReference type="Pfam" id="PF00842">
    <property type="entry name" value="Ala_racemase_C"/>
    <property type="match status" value="1"/>
</dbReference>
<comment type="catalytic activity">
    <reaction evidence="4">
        <text>L-alanine = D-alanine</text>
        <dbReference type="Rhea" id="RHEA:20249"/>
        <dbReference type="ChEBI" id="CHEBI:57416"/>
        <dbReference type="ChEBI" id="CHEBI:57972"/>
        <dbReference type="EC" id="5.1.1.1"/>
    </reaction>
</comment>
<dbReference type="PROSITE" id="PS00395">
    <property type="entry name" value="ALANINE_RACEMASE"/>
    <property type="match status" value="1"/>
</dbReference>
<name>A0A8J6Y8M5_9BACT</name>
<comment type="similarity">
    <text evidence="4">Belongs to the alanine racemase family.</text>
</comment>
<evidence type="ECO:0000256" key="1">
    <source>
        <dbReference type="ARBA" id="ARBA00001933"/>
    </source>
</evidence>
<dbReference type="Gene3D" id="2.40.37.10">
    <property type="entry name" value="Lyase, Ornithine Decarboxylase, Chain A, domain 1"/>
    <property type="match status" value="1"/>
</dbReference>
<dbReference type="PRINTS" id="PR00992">
    <property type="entry name" value="ALARACEMASE"/>
</dbReference>
<dbReference type="InterPro" id="IPR020622">
    <property type="entry name" value="Ala_racemase_pyridoxalP-BS"/>
</dbReference>
<dbReference type="HAMAP" id="MF_01201">
    <property type="entry name" value="Ala_racemase"/>
    <property type="match status" value="1"/>
</dbReference>
<dbReference type="EC" id="5.1.1.1" evidence="4"/>
<sequence length="383" mass="42542">MEFDDPRAGQWIEIDGNSLIHNLELFRKTIGKDASLLAVVKANAYGHGLSKIVPKAAEVAEWFGVHTAEEARQIRRLGPNVPILIMGFVPPSELYDLDCNHHLVVSSSQSLEWIASYRQRTGVKLPIHIKVDTGAKRQGVPVDALPKLFDSASQQSIDVVGVASHFANIEDTIEHEFARVQLQRFREALEVVQRELKELPPYIHASCSAAALLFRETDFTLARVGISMYGHWPSRETRLSWSMEHQGDGVNLHPVLTWKTLVGQFQLVDRGESVGYGRTWTARRPSQLAVIPVGYADGYSRSLGNRGRVLIRGRSASVVGRVCMNILMADVTDIPDVSVGDEVVLIGRQGEEEVQVEELASLSETINYEFLARLSPAITRSMV</sequence>
<dbReference type="SUPFAM" id="SSF51419">
    <property type="entry name" value="PLP-binding barrel"/>
    <property type="match status" value="1"/>
</dbReference>
<dbReference type="Gene3D" id="3.20.20.10">
    <property type="entry name" value="Alanine racemase"/>
    <property type="match status" value="1"/>
</dbReference>
<dbReference type="InterPro" id="IPR029066">
    <property type="entry name" value="PLP-binding_barrel"/>
</dbReference>
<dbReference type="SMART" id="SM01005">
    <property type="entry name" value="Ala_racemase_C"/>
    <property type="match status" value="1"/>
</dbReference>